<accession>A0A9D0Z8F8</accession>
<dbReference type="GO" id="GO:0016149">
    <property type="term" value="F:translation release factor activity, codon specific"/>
    <property type="evidence" value="ECO:0007669"/>
    <property type="project" value="UniProtKB-UniRule"/>
</dbReference>
<dbReference type="CDD" id="cd04169">
    <property type="entry name" value="RF3"/>
    <property type="match status" value="1"/>
</dbReference>
<comment type="function">
    <text evidence="7">Increases the formation of ribosomal termination complexes and stimulates activities of RF-1 and RF-2. It binds guanine nucleotides and has strong preference for UGA stop codons. It may interact directly with the ribosome. The stimulation of RF-1 and RF-2 is significantly reduced by GTP and GDP, but not by GMP.</text>
</comment>
<dbReference type="InterPro" id="IPR038467">
    <property type="entry name" value="RF3_dom_3_sf"/>
</dbReference>
<dbReference type="Proteomes" id="UP000886874">
    <property type="component" value="Unassembled WGS sequence"/>
</dbReference>
<dbReference type="EMBL" id="DVFN01000085">
    <property type="protein sequence ID" value="HIQ69793.1"/>
    <property type="molecule type" value="Genomic_DNA"/>
</dbReference>
<dbReference type="GO" id="GO:0016150">
    <property type="term" value="F:translation release factor activity, codon nonspecific"/>
    <property type="evidence" value="ECO:0007669"/>
    <property type="project" value="TreeGrafter"/>
</dbReference>
<dbReference type="HAMAP" id="MF_00072">
    <property type="entry name" value="Rel_fac_3"/>
    <property type="match status" value="1"/>
</dbReference>
<keyword evidence="3 7" id="KW-0963">Cytoplasm</keyword>
<dbReference type="NCBIfam" id="TIGR00503">
    <property type="entry name" value="prfC"/>
    <property type="match status" value="1"/>
</dbReference>
<evidence type="ECO:0000313" key="10">
    <source>
        <dbReference type="EMBL" id="HIQ69793.1"/>
    </source>
</evidence>
<comment type="similarity">
    <text evidence="2 7">Belongs to the TRAFAC class translation factor GTPase superfamily. Classic translation factor GTPase family. PrfC subfamily.</text>
</comment>
<evidence type="ECO:0000256" key="4">
    <source>
        <dbReference type="ARBA" id="ARBA00022741"/>
    </source>
</evidence>
<reference evidence="10" key="2">
    <citation type="journal article" date="2021" name="PeerJ">
        <title>Extensive microbial diversity within the chicken gut microbiome revealed by metagenomics and culture.</title>
        <authorList>
            <person name="Gilroy R."/>
            <person name="Ravi A."/>
            <person name="Getino M."/>
            <person name="Pursley I."/>
            <person name="Horton D.L."/>
            <person name="Alikhan N.F."/>
            <person name="Baker D."/>
            <person name="Gharbi K."/>
            <person name="Hall N."/>
            <person name="Watson M."/>
            <person name="Adriaenssens E.M."/>
            <person name="Foster-Nyarko E."/>
            <person name="Jarju S."/>
            <person name="Secka A."/>
            <person name="Antonio M."/>
            <person name="Oren A."/>
            <person name="Chaudhuri R.R."/>
            <person name="La Ragione R."/>
            <person name="Hildebrand F."/>
            <person name="Pallen M.J."/>
        </authorList>
    </citation>
    <scope>NUCLEOTIDE SEQUENCE</scope>
    <source>
        <strain evidence="10">ChiSjej2B20-13462</strain>
    </source>
</reference>
<dbReference type="InterPro" id="IPR032090">
    <property type="entry name" value="RF3_C"/>
</dbReference>
<dbReference type="InterPro" id="IPR053905">
    <property type="entry name" value="EF-G-like_DII"/>
</dbReference>
<protein>
    <recommendedName>
        <fullName evidence="7 8">Peptide chain release factor 3</fullName>
        <shortName evidence="7">RF-3</shortName>
    </recommendedName>
</protein>
<dbReference type="PANTHER" id="PTHR43556">
    <property type="entry name" value="PEPTIDE CHAIN RELEASE FACTOR RF3"/>
    <property type="match status" value="1"/>
</dbReference>
<dbReference type="InterPro" id="IPR041732">
    <property type="entry name" value="RF3_GTP-bd"/>
</dbReference>
<dbReference type="NCBIfam" id="TIGR00231">
    <property type="entry name" value="small_GTP"/>
    <property type="match status" value="1"/>
</dbReference>
<dbReference type="PRINTS" id="PR00315">
    <property type="entry name" value="ELONGATNFCT"/>
</dbReference>
<dbReference type="InterPro" id="IPR000795">
    <property type="entry name" value="T_Tr_GTP-bd_dom"/>
</dbReference>
<keyword evidence="5 7" id="KW-0648">Protein biosynthesis</keyword>
<reference evidence="10" key="1">
    <citation type="submission" date="2020-10" db="EMBL/GenBank/DDBJ databases">
        <authorList>
            <person name="Gilroy R."/>
        </authorList>
    </citation>
    <scope>NUCLEOTIDE SEQUENCE</scope>
    <source>
        <strain evidence="10">ChiSjej2B20-13462</strain>
    </source>
</reference>
<feature type="domain" description="Tr-type G" evidence="9">
    <location>
        <begin position="9"/>
        <end position="276"/>
    </location>
</feature>
<dbReference type="PANTHER" id="PTHR43556:SF2">
    <property type="entry name" value="PEPTIDE CHAIN RELEASE FACTOR RF3"/>
    <property type="match status" value="1"/>
</dbReference>
<dbReference type="InterPro" id="IPR004548">
    <property type="entry name" value="PrfC"/>
</dbReference>
<dbReference type="PROSITE" id="PS00301">
    <property type="entry name" value="G_TR_1"/>
    <property type="match status" value="1"/>
</dbReference>
<evidence type="ECO:0000256" key="2">
    <source>
        <dbReference type="ARBA" id="ARBA00009978"/>
    </source>
</evidence>
<dbReference type="SUPFAM" id="SSF52540">
    <property type="entry name" value="P-loop containing nucleoside triphosphate hydrolases"/>
    <property type="match status" value="1"/>
</dbReference>
<dbReference type="GO" id="GO:0005525">
    <property type="term" value="F:GTP binding"/>
    <property type="evidence" value="ECO:0007669"/>
    <property type="project" value="UniProtKB-UniRule"/>
</dbReference>
<evidence type="ECO:0000256" key="3">
    <source>
        <dbReference type="ARBA" id="ARBA00022490"/>
    </source>
</evidence>
<dbReference type="InterPro" id="IPR031157">
    <property type="entry name" value="G_TR_CS"/>
</dbReference>
<evidence type="ECO:0000256" key="8">
    <source>
        <dbReference type="NCBIfam" id="TIGR00503"/>
    </source>
</evidence>
<gene>
    <name evidence="7" type="primary">prfC</name>
    <name evidence="10" type="ORF">IAA67_05655</name>
</gene>
<keyword evidence="4 7" id="KW-0547">Nucleotide-binding</keyword>
<dbReference type="GO" id="GO:0003924">
    <property type="term" value="F:GTPase activity"/>
    <property type="evidence" value="ECO:0007669"/>
    <property type="project" value="InterPro"/>
</dbReference>
<evidence type="ECO:0000256" key="6">
    <source>
        <dbReference type="ARBA" id="ARBA00023134"/>
    </source>
</evidence>
<dbReference type="GO" id="GO:0005829">
    <property type="term" value="C:cytosol"/>
    <property type="evidence" value="ECO:0007669"/>
    <property type="project" value="TreeGrafter"/>
</dbReference>
<organism evidence="10 11">
    <name type="scientific">Candidatus Avoscillospira stercorigallinarum</name>
    <dbReference type="NCBI Taxonomy" id="2840708"/>
    <lineage>
        <taxon>Bacteria</taxon>
        <taxon>Bacillati</taxon>
        <taxon>Bacillota</taxon>
        <taxon>Clostridia</taxon>
        <taxon>Eubacteriales</taxon>
        <taxon>Oscillospiraceae</taxon>
        <taxon>Oscillospiraceae incertae sedis</taxon>
        <taxon>Candidatus Avoscillospira</taxon>
    </lineage>
</organism>
<comment type="caution">
    <text evidence="10">The sequence shown here is derived from an EMBL/GenBank/DDBJ whole genome shotgun (WGS) entry which is preliminary data.</text>
</comment>
<dbReference type="InterPro" id="IPR005225">
    <property type="entry name" value="Small_GTP-bd"/>
</dbReference>
<dbReference type="Pfam" id="PF00009">
    <property type="entry name" value="GTP_EFTU"/>
    <property type="match status" value="1"/>
</dbReference>
<dbReference type="Gene3D" id="3.30.70.3280">
    <property type="entry name" value="Peptide chain release factor 3, domain III"/>
    <property type="match status" value="1"/>
</dbReference>
<dbReference type="NCBIfam" id="NF001964">
    <property type="entry name" value="PRK00741.1"/>
    <property type="match status" value="1"/>
</dbReference>
<dbReference type="InterPro" id="IPR009000">
    <property type="entry name" value="Transl_B-barrel_sf"/>
</dbReference>
<dbReference type="Gene3D" id="2.40.30.10">
    <property type="entry name" value="Translation factors"/>
    <property type="match status" value="1"/>
</dbReference>
<evidence type="ECO:0000256" key="5">
    <source>
        <dbReference type="ARBA" id="ARBA00022917"/>
    </source>
</evidence>
<comment type="subcellular location">
    <subcellularLocation>
        <location evidence="1 7">Cytoplasm</location>
    </subcellularLocation>
</comment>
<dbReference type="Gene3D" id="3.40.50.300">
    <property type="entry name" value="P-loop containing nucleotide triphosphate hydrolases"/>
    <property type="match status" value="1"/>
</dbReference>
<name>A0A9D0Z8F8_9FIRM</name>
<dbReference type="InterPro" id="IPR027417">
    <property type="entry name" value="P-loop_NTPase"/>
</dbReference>
<dbReference type="InterPro" id="IPR035647">
    <property type="entry name" value="EFG_III/V"/>
</dbReference>
<evidence type="ECO:0000313" key="11">
    <source>
        <dbReference type="Proteomes" id="UP000886874"/>
    </source>
</evidence>
<dbReference type="Pfam" id="PF22042">
    <property type="entry name" value="EF-G_D2"/>
    <property type="match status" value="1"/>
</dbReference>
<feature type="binding site" evidence="7">
    <location>
        <begin position="18"/>
        <end position="25"/>
    </location>
    <ligand>
        <name>GTP</name>
        <dbReference type="ChEBI" id="CHEBI:37565"/>
    </ligand>
</feature>
<dbReference type="GO" id="GO:0006449">
    <property type="term" value="P:regulation of translational termination"/>
    <property type="evidence" value="ECO:0007669"/>
    <property type="project" value="UniProtKB-UniRule"/>
</dbReference>
<feature type="binding site" evidence="7">
    <location>
        <begin position="140"/>
        <end position="143"/>
    </location>
    <ligand>
        <name>GTP</name>
        <dbReference type="ChEBI" id="CHEBI:37565"/>
    </ligand>
</feature>
<dbReference type="SUPFAM" id="SSF54980">
    <property type="entry name" value="EF-G C-terminal domain-like"/>
    <property type="match status" value="1"/>
</dbReference>
<dbReference type="SUPFAM" id="SSF50447">
    <property type="entry name" value="Translation proteins"/>
    <property type="match status" value="1"/>
</dbReference>
<evidence type="ECO:0000256" key="1">
    <source>
        <dbReference type="ARBA" id="ARBA00004496"/>
    </source>
</evidence>
<dbReference type="AlphaFoldDB" id="A0A9D0Z8F8"/>
<dbReference type="PROSITE" id="PS51722">
    <property type="entry name" value="G_TR_2"/>
    <property type="match status" value="1"/>
</dbReference>
<evidence type="ECO:0000259" key="9">
    <source>
        <dbReference type="PROSITE" id="PS51722"/>
    </source>
</evidence>
<sequence>MSTLQDEIRRRRTFAIISHPDAGKTTLTEKFLLYGGAIAQAGAVKGKKNRRAAVSDWMEIEKQRGISVTSSVMQFQYEGCCINILDTPGHQDFSEDTYRTLMAADSAVMVIDGSKGVEAQTRKLFKVCAMRHIPIFTFINKMDRESKDPFDLLDELEQELGIETYACNWPIGSGKEFQGVYDREHQQILFFSGLSGKNKAEKLEIELTDPAVGERIGQSRHQQLMDDVELLGAGREFDMDEVRAGRLSPVFFGSALTNFGVEPFLEEFLRMTPPPLSREADCGVIDAFDPGFSAFVFKIQANMNKAHRDRLAFMRICSGKFERDQEYFHVQGNKKMRLSQPQQLMAQEREIVEEAYAGDIIGVFDPGIFSIGDTVCMPGQKFRFAGIPTFAPEHFSRVSPKDTMKRKQFIKGTEQIAQEGAIQIFKVPGTGMEEVIVGVVGTLQFDVFQYRMRSEYGVELRMEGLPYEHLRFITKSPVADLKDLNLSSDAELLEDYKGNSLLVFSSLWSIDYNIKKNPGLELSETLLR</sequence>
<keyword evidence="6 7" id="KW-0342">GTP-binding</keyword>
<proteinExistence type="inferred from homology"/>
<evidence type="ECO:0000256" key="7">
    <source>
        <dbReference type="HAMAP-Rule" id="MF_00072"/>
    </source>
</evidence>
<dbReference type="Pfam" id="PF16658">
    <property type="entry name" value="RF3_C"/>
    <property type="match status" value="1"/>
</dbReference>
<dbReference type="FunFam" id="3.40.50.300:FF:000542">
    <property type="entry name" value="Peptide chain release factor 3"/>
    <property type="match status" value="1"/>
</dbReference>
<feature type="binding site" evidence="7">
    <location>
        <begin position="86"/>
        <end position="90"/>
    </location>
    <ligand>
        <name>GTP</name>
        <dbReference type="ChEBI" id="CHEBI:37565"/>
    </ligand>
</feature>